<dbReference type="EMBL" id="MLCB01000142">
    <property type="protein sequence ID" value="OJI93521.1"/>
    <property type="molecule type" value="Genomic_DNA"/>
</dbReference>
<dbReference type="GO" id="GO:0006974">
    <property type="term" value="P:DNA damage response"/>
    <property type="evidence" value="ECO:0007669"/>
    <property type="project" value="TreeGrafter"/>
</dbReference>
<keyword evidence="1" id="KW-0732">Signal</keyword>
<dbReference type="Pfam" id="PF04402">
    <property type="entry name" value="SIMPL"/>
    <property type="match status" value="1"/>
</dbReference>
<dbReference type="InterPro" id="IPR007497">
    <property type="entry name" value="SIMPL/DUF541"/>
</dbReference>
<dbReference type="AlphaFoldDB" id="A0A1L9NWB9"/>
<keyword evidence="3" id="KW-1185">Reference proteome</keyword>
<protein>
    <submittedName>
        <fullName evidence="2">26 kDa periplasmic immunogenic protein</fullName>
    </submittedName>
</protein>
<gene>
    <name evidence="2" type="ORF">PFRI_22850</name>
</gene>
<dbReference type="Gene3D" id="3.30.70.2970">
    <property type="entry name" value="Protein of unknown function (DUF541), domain 2"/>
    <property type="match status" value="1"/>
</dbReference>
<feature type="chain" id="PRO_5012499268" evidence="1">
    <location>
        <begin position="25"/>
        <end position="241"/>
    </location>
</feature>
<proteinExistence type="predicted"/>
<dbReference type="InterPro" id="IPR052022">
    <property type="entry name" value="26kDa_periplasmic_antigen"/>
</dbReference>
<feature type="signal peptide" evidence="1">
    <location>
        <begin position="1"/>
        <end position="24"/>
    </location>
</feature>
<dbReference type="PANTHER" id="PTHR34387:SF1">
    <property type="entry name" value="PERIPLASMIC IMMUNOGENIC PROTEIN"/>
    <property type="match status" value="1"/>
</dbReference>
<accession>A0A1L9NWB9</accession>
<evidence type="ECO:0000256" key="1">
    <source>
        <dbReference type="SAM" id="SignalP"/>
    </source>
</evidence>
<sequence length="241" mass="25470">MSLKNWVFSTFFAISTVLALPLHAQTLGVARSVTVIGSGQISAPPDKAVITLGARHTAKSAADALAQTSVAVAAILSRMEEMGVEKRDMQTSSLNLNPVWRQGQRYDDEGMTLAPIGFEASNTVTVTLLDLDSLGAVLDSVARDGANSFSGFRFGLIDPQPVQDRARETAVQDARRKAELYAHAAGVSLGDVVLITEELGGGTSIQAPMMEMLAARSGAVPIAQGEVSQSARVKIIFQLTD</sequence>
<dbReference type="OrthoDB" id="9813144at2"/>
<dbReference type="STRING" id="696762.PFRI_22850"/>
<evidence type="ECO:0000313" key="2">
    <source>
        <dbReference type="EMBL" id="OJI93521.1"/>
    </source>
</evidence>
<reference evidence="2 3" key="1">
    <citation type="submission" date="2016-10" db="EMBL/GenBank/DDBJ databases">
        <title>Genome sequence of Planktotalea frisia SH6-1.</title>
        <authorList>
            <person name="Poehlein A."/>
            <person name="Bakenhus I."/>
            <person name="Voget S."/>
            <person name="Brinkhoff T."/>
            <person name="Simon M."/>
        </authorList>
    </citation>
    <scope>NUCLEOTIDE SEQUENCE [LARGE SCALE GENOMIC DNA]</scope>
    <source>
        <strain evidence="2 3">SH6-1</strain>
    </source>
</reference>
<dbReference type="RefSeq" id="WP_072630837.1">
    <property type="nucleotide sequence ID" value="NZ_MLCB01000142.1"/>
</dbReference>
<evidence type="ECO:0000313" key="3">
    <source>
        <dbReference type="Proteomes" id="UP000184514"/>
    </source>
</evidence>
<dbReference type="Gene3D" id="3.30.110.170">
    <property type="entry name" value="Protein of unknown function (DUF541), domain 1"/>
    <property type="match status" value="1"/>
</dbReference>
<dbReference type="Proteomes" id="UP000184514">
    <property type="component" value="Unassembled WGS sequence"/>
</dbReference>
<name>A0A1L9NWB9_9RHOB</name>
<organism evidence="2 3">
    <name type="scientific">Planktotalea frisia</name>
    <dbReference type="NCBI Taxonomy" id="696762"/>
    <lineage>
        <taxon>Bacteria</taxon>
        <taxon>Pseudomonadati</taxon>
        <taxon>Pseudomonadota</taxon>
        <taxon>Alphaproteobacteria</taxon>
        <taxon>Rhodobacterales</taxon>
        <taxon>Paracoccaceae</taxon>
        <taxon>Planktotalea</taxon>
    </lineage>
</organism>
<dbReference type="PANTHER" id="PTHR34387">
    <property type="entry name" value="SLR1258 PROTEIN"/>
    <property type="match status" value="1"/>
</dbReference>
<comment type="caution">
    <text evidence="2">The sequence shown here is derived from an EMBL/GenBank/DDBJ whole genome shotgun (WGS) entry which is preliminary data.</text>
</comment>